<dbReference type="RefSeq" id="WP_198841062.1">
    <property type="nucleotide sequence ID" value="NZ_JAEHFJ010000003.1"/>
</dbReference>
<name>A0ABS0WQR4_9FLAO</name>
<comment type="caution">
    <text evidence="2">The sequence shown here is derived from an EMBL/GenBank/DDBJ whole genome shotgun (WGS) entry which is preliminary data.</text>
</comment>
<dbReference type="Proteomes" id="UP000623301">
    <property type="component" value="Unassembled WGS sequence"/>
</dbReference>
<feature type="transmembrane region" description="Helical" evidence="1">
    <location>
        <begin position="63"/>
        <end position="81"/>
    </location>
</feature>
<evidence type="ECO:0000256" key="1">
    <source>
        <dbReference type="SAM" id="Phobius"/>
    </source>
</evidence>
<organism evidence="2 3">
    <name type="scientific">Aureibaculum flavum</name>
    <dbReference type="NCBI Taxonomy" id="2795986"/>
    <lineage>
        <taxon>Bacteria</taxon>
        <taxon>Pseudomonadati</taxon>
        <taxon>Bacteroidota</taxon>
        <taxon>Flavobacteriia</taxon>
        <taxon>Flavobacteriales</taxon>
        <taxon>Flavobacteriaceae</taxon>
        <taxon>Aureibaculum</taxon>
    </lineage>
</organism>
<accession>A0ABS0WQR4</accession>
<keyword evidence="3" id="KW-1185">Reference proteome</keyword>
<proteinExistence type="predicted"/>
<sequence>MNLVEENKEKRKNASLTIAEWFGFFLLPINMSLRYISKRDFNDDQENRFATYGFDKKMKQAGIARLLGILFYIVAMIILFAKF</sequence>
<keyword evidence="1" id="KW-0472">Membrane</keyword>
<evidence type="ECO:0000313" key="2">
    <source>
        <dbReference type="EMBL" id="MBJ2174329.1"/>
    </source>
</evidence>
<feature type="transmembrane region" description="Helical" evidence="1">
    <location>
        <begin position="14"/>
        <end position="33"/>
    </location>
</feature>
<reference evidence="2 3" key="1">
    <citation type="submission" date="2020-12" db="EMBL/GenBank/DDBJ databases">
        <title>Aureibaculum luteum sp. nov. and Aureibaculum flavum sp. nov., novel members of the family Flavobacteriaceae isolated from Antarctic intertidal sediments.</title>
        <authorList>
            <person name="He X."/>
            <person name="Zhang X."/>
        </authorList>
    </citation>
    <scope>NUCLEOTIDE SEQUENCE [LARGE SCALE GENOMIC DNA]</scope>
    <source>
        <strain evidence="2 3">A20</strain>
    </source>
</reference>
<protein>
    <submittedName>
        <fullName evidence="2">Uncharacterized protein</fullName>
    </submittedName>
</protein>
<evidence type="ECO:0000313" key="3">
    <source>
        <dbReference type="Proteomes" id="UP000623301"/>
    </source>
</evidence>
<keyword evidence="1" id="KW-1133">Transmembrane helix</keyword>
<gene>
    <name evidence="2" type="ORF">JBL43_08770</name>
</gene>
<keyword evidence="1" id="KW-0812">Transmembrane</keyword>
<dbReference type="EMBL" id="JAEHFJ010000003">
    <property type="protein sequence ID" value="MBJ2174329.1"/>
    <property type="molecule type" value="Genomic_DNA"/>
</dbReference>